<evidence type="ECO:0000313" key="4">
    <source>
        <dbReference type="EMBL" id="KKQ92147.1"/>
    </source>
</evidence>
<keyword evidence="1" id="KW-0812">Transmembrane</keyword>
<keyword evidence="1" id="KW-1133">Transmembrane helix</keyword>
<name>A0A0G0LM98_9BACT</name>
<feature type="domain" description="SH3b" evidence="2">
    <location>
        <begin position="209"/>
        <end position="267"/>
    </location>
</feature>
<comment type="caution">
    <text evidence="4">The sequence shown here is derived from an EMBL/GenBank/DDBJ whole genome shotgun (WGS) entry which is preliminary data.</text>
</comment>
<gene>
    <name evidence="4" type="ORF">UT17_C0003G0170</name>
</gene>
<evidence type="ECO:0000313" key="5">
    <source>
        <dbReference type="Proteomes" id="UP000034774"/>
    </source>
</evidence>
<evidence type="ECO:0008006" key="6">
    <source>
        <dbReference type="Google" id="ProtNLM"/>
    </source>
</evidence>
<dbReference type="InterPro" id="IPR013229">
    <property type="entry name" value="PEGA"/>
</dbReference>
<dbReference type="Proteomes" id="UP000034774">
    <property type="component" value="Unassembled WGS sequence"/>
</dbReference>
<dbReference type="AlphaFoldDB" id="A0A0G0LM98"/>
<keyword evidence="1" id="KW-0472">Membrane</keyword>
<dbReference type="InterPro" id="IPR003646">
    <property type="entry name" value="SH3-like_bac-type"/>
</dbReference>
<sequence>MKTFKIVVVTLIALSFLAVAGFFLIGFFKPKPAGIMVETSPSSTIYLNGTIVGKTPFKGVYKPGETLIKLVPDGVNELLPFETKVTLVSGIQTVIRREFGVTENASSGDIISFDNIPSKATSLIAISTPENAQISLDGVPRGFTPYKTSTISPAEHQISVKAPGYNDRIMTLKTLSGYRLTIFVKLAKSETPPPIVKKYVEILKTPTGFLRVRTEPGTKGEEIAEVKPGQKFLFLETDVYTAWNKIQYQEPQPGLPNGIVGWVSGEFSKVMESSNFDATNSATLSI</sequence>
<dbReference type="EMBL" id="LBVU01000003">
    <property type="protein sequence ID" value="KKQ92147.1"/>
    <property type="molecule type" value="Genomic_DNA"/>
</dbReference>
<organism evidence="4 5">
    <name type="scientific">Candidatus Woesebacteria bacterium GW2011_GWB1_39_10</name>
    <dbReference type="NCBI Taxonomy" id="1618572"/>
    <lineage>
        <taxon>Bacteria</taxon>
        <taxon>Candidatus Woeseibacteriota</taxon>
    </lineage>
</organism>
<dbReference type="Pfam" id="PF08239">
    <property type="entry name" value="SH3_3"/>
    <property type="match status" value="1"/>
</dbReference>
<dbReference type="Pfam" id="PF08308">
    <property type="entry name" value="PEGA"/>
    <property type="match status" value="1"/>
</dbReference>
<feature type="transmembrane region" description="Helical" evidence="1">
    <location>
        <begin position="6"/>
        <end position="28"/>
    </location>
</feature>
<proteinExistence type="predicted"/>
<protein>
    <recommendedName>
        <fullName evidence="6">PEGA domain protein</fullName>
    </recommendedName>
</protein>
<evidence type="ECO:0000256" key="1">
    <source>
        <dbReference type="SAM" id="Phobius"/>
    </source>
</evidence>
<reference evidence="4 5" key="1">
    <citation type="journal article" date="2015" name="Nature">
        <title>rRNA introns, odd ribosomes, and small enigmatic genomes across a large radiation of phyla.</title>
        <authorList>
            <person name="Brown C.T."/>
            <person name="Hug L.A."/>
            <person name="Thomas B.C."/>
            <person name="Sharon I."/>
            <person name="Castelle C.J."/>
            <person name="Singh A."/>
            <person name="Wilkins M.J."/>
            <person name="Williams K.H."/>
            <person name="Banfield J.F."/>
        </authorList>
    </citation>
    <scope>NUCLEOTIDE SEQUENCE [LARGE SCALE GENOMIC DNA]</scope>
</reference>
<dbReference type="STRING" id="1618572.UT17_C0003G0170"/>
<feature type="domain" description="PEGA" evidence="3">
    <location>
        <begin position="126"/>
        <end position="188"/>
    </location>
</feature>
<evidence type="ECO:0000259" key="3">
    <source>
        <dbReference type="Pfam" id="PF08308"/>
    </source>
</evidence>
<dbReference type="Gene3D" id="2.30.30.40">
    <property type="entry name" value="SH3 Domains"/>
    <property type="match status" value="1"/>
</dbReference>
<accession>A0A0G0LM98</accession>
<evidence type="ECO:0000259" key="2">
    <source>
        <dbReference type="Pfam" id="PF08239"/>
    </source>
</evidence>